<feature type="transmembrane region" description="Helical" evidence="10">
    <location>
        <begin position="114"/>
        <end position="135"/>
    </location>
</feature>
<feature type="transmembrane region" description="Helical" evidence="10">
    <location>
        <begin position="53"/>
        <end position="70"/>
    </location>
</feature>
<evidence type="ECO:0000313" key="11">
    <source>
        <dbReference type="EMBL" id="KEK21551.1"/>
    </source>
</evidence>
<dbReference type="Proteomes" id="UP000027822">
    <property type="component" value="Unassembled WGS sequence"/>
</dbReference>
<dbReference type="RefSeq" id="WP_034635552.1">
    <property type="nucleotide sequence ID" value="NZ_CBCSJC010000002.1"/>
</dbReference>
<feature type="transmembrane region" description="Helical" evidence="10">
    <location>
        <begin position="352"/>
        <end position="372"/>
    </location>
</feature>
<dbReference type="OrthoDB" id="9805788at2"/>
<feature type="transmembrane region" description="Helical" evidence="10">
    <location>
        <begin position="414"/>
        <end position="436"/>
    </location>
</feature>
<dbReference type="InterPro" id="IPR051085">
    <property type="entry name" value="MB_O-acyltransferase"/>
</dbReference>
<comment type="similarity">
    <text evidence="2 9">Belongs to the membrane-bound acyltransferase family.</text>
</comment>
<keyword evidence="5 10" id="KW-0812">Transmembrane</keyword>
<proteinExistence type="inferred from homology"/>
<evidence type="ECO:0000256" key="4">
    <source>
        <dbReference type="ARBA" id="ARBA00022679"/>
    </source>
</evidence>
<feature type="transmembrane region" description="Helical" evidence="10">
    <location>
        <begin position="305"/>
        <end position="322"/>
    </location>
</feature>
<evidence type="ECO:0000313" key="12">
    <source>
        <dbReference type="Proteomes" id="UP000027822"/>
    </source>
</evidence>
<feature type="transmembrane region" description="Helical" evidence="10">
    <location>
        <begin position="147"/>
        <end position="167"/>
    </location>
</feature>
<dbReference type="Pfam" id="PF03062">
    <property type="entry name" value="MBOAT"/>
    <property type="match status" value="1"/>
</dbReference>
<keyword evidence="7 9" id="KW-0472">Membrane</keyword>
<comment type="subcellular location">
    <subcellularLocation>
        <location evidence="1">Cell membrane</location>
        <topology evidence="1">Multi-pass membrane protein</topology>
    </subcellularLocation>
</comment>
<evidence type="ECO:0000256" key="5">
    <source>
        <dbReference type="ARBA" id="ARBA00022692"/>
    </source>
</evidence>
<reference evidence="11 12" key="1">
    <citation type="submission" date="2014-06" db="EMBL/GenBank/DDBJ databases">
        <title>Draft genome sequence of Bacillus manliponensis JCM 15802 (MCCC 1A00708).</title>
        <authorList>
            <person name="Lai Q."/>
            <person name="Liu Y."/>
            <person name="Shao Z."/>
        </authorList>
    </citation>
    <scope>NUCLEOTIDE SEQUENCE [LARGE SCALE GENOMIC DNA]</scope>
    <source>
        <strain evidence="11 12">JCM 15802</strain>
    </source>
</reference>
<evidence type="ECO:0000256" key="2">
    <source>
        <dbReference type="ARBA" id="ARBA00010323"/>
    </source>
</evidence>
<dbReference type="GO" id="GO:0016746">
    <property type="term" value="F:acyltransferase activity"/>
    <property type="evidence" value="ECO:0007669"/>
    <property type="project" value="UniProtKB-KW"/>
</dbReference>
<evidence type="ECO:0000256" key="6">
    <source>
        <dbReference type="ARBA" id="ARBA00022989"/>
    </source>
</evidence>
<dbReference type="STRING" id="574376.BAMA_01915"/>
<protein>
    <submittedName>
        <fullName evidence="11">Acetyltransferase</fullName>
    </submittedName>
</protein>
<feature type="transmembrane region" description="Helical" evidence="10">
    <location>
        <begin position="456"/>
        <end position="478"/>
    </location>
</feature>
<dbReference type="eggNOG" id="COG1696">
    <property type="taxonomic scope" value="Bacteria"/>
</dbReference>
<dbReference type="PANTHER" id="PTHR13285:SF23">
    <property type="entry name" value="TEICHOIC ACID D-ALANYLTRANSFERASE"/>
    <property type="match status" value="1"/>
</dbReference>
<sequence length="480" mass="55237">MLFNSYEFIFYFLPIVFVVYFLLKKVNVSWLSKVWLVAASLFFYGWWNPKYLTLIIASIVVNFVLSKLMIRWKEKQGIVLTIGIIFNIALLGYFKYADFFISNINNVFGTSVGLLQLALPLAISFFTFQQIAFLVDTYRGETKHYSFLSYCFFVTFFPQLIAGPIVHHSEVMGQFEDKKNNSISAKNVSVGLYIFSIGLFKKVMIADTFAIWANAGYEGANQLTFVEGWITSLAYTFQLYFDFSGYCDMAIGAALLFNIKLPINFFSPYKATNIQEFWRTWHMTLNRFLTQYVYIPLGGSKKGKVRTYINIFLVFFISGFWHGAGWTFIIWGCLHGLASIIYRLWSRLNISLPKWLAWFITFQFVNFAWVFFRATSIDQALTVLKAMVGLNGFKLPAAFASIVPSLQSITSPHLIWGLYDISVYIAAILIAFVIVLSQRNSIEMMESFRPTWKHAAFSAVITVITILSLNKVSDFIYFNF</sequence>
<keyword evidence="6 10" id="KW-1133">Transmembrane helix</keyword>
<evidence type="ECO:0000256" key="7">
    <source>
        <dbReference type="ARBA" id="ARBA00023136"/>
    </source>
</evidence>
<keyword evidence="4 9" id="KW-0808">Transferase</keyword>
<feature type="transmembrane region" description="Helical" evidence="10">
    <location>
        <begin position="6"/>
        <end position="23"/>
    </location>
</feature>
<accession>A0A073K4S9</accession>
<keyword evidence="3 9" id="KW-1003">Cell membrane</keyword>
<feature type="transmembrane region" description="Helical" evidence="10">
    <location>
        <begin position="183"/>
        <end position="200"/>
    </location>
</feature>
<dbReference type="PANTHER" id="PTHR13285">
    <property type="entry name" value="ACYLTRANSFERASE"/>
    <property type="match status" value="1"/>
</dbReference>
<dbReference type="GO" id="GO:0005886">
    <property type="term" value="C:plasma membrane"/>
    <property type="evidence" value="ECO:0007669"/>
    <property type="project" value="UniProtKB-SubCell"/>
</dbReference>
<organism evidence="11 12">
    <name type="scientific">Bacillus manliponensis</name>
    <dbReference type="NCBI Taxonomy" id="574376"/>
    <lineage>
        <taxon>Bacteria</taxon>
        <taxon>Bacillati</taxon>
        <taxon>Bacillota</taxon>
        <taxon>Bacilli</taxon>
        <taxon>Bacillales</taxon>
        <taxon>Bacillaceae</taxon>
        <taxon>Bacillus</taxon>
        <taxon>Bacillus cereus group</taxon>
    </lineage>
</organism>
<dbReference type="InterPro" id="IPR024194">
    <property type="entry name" value="Ac/AlaTfrase_AlgI/DltB"/>
</dbReference>
<dbReference type="PIRSF" id="PIRSF500217">
    <property type="entry name" value="AlgI"/>
    <property type="match status" value="1"/>
</dbReference>
<evidence type="ECO:0000256" key="10">
    <source>
        <dbReference type="SAM" id="Phobius"/>
    </source>
</evidence>
<evidence type="ECO:0000256" key="9">
    <source>
        <dbReference type="PIRNR" id="PIRNR016636"/>
    </source>
</evidence>
<evidence type="ECO:0000256" key="3">
    <source>
        <dbReference type="ARBA" id="ARBA00022475"/>
    </source>
</evidence>
<dbReference type="AlphaFoldDB" id="A0A073K4S9"/>
<feature type="transmembrane region" description="Helical" evidence="10">
    <location>
        <begin position="77"/>
        <end position="94"/>
    </location>
</feature>
<keyword evidence="8 9" id="KW-0012">Acyltransferase</keyword>
<gene>
    <name evidence="11" type="ORF">BAMA_01915</name>
</gene>
<evidence type="ECO:0000256" key="1">
    <source>
        <dbReference type="ARBA" id="ARBA00004651"/>
    </source>
</evidence>
<dbReference type="GO" id="GO:0042121">
    <property type="term" value="P:alginic acid biosynthetic process"/>
    <property type="evidence" value="ECO:0007669"/>
    <property type="project" value="InterPro"/>
</dbReference>
<name>A0A073K4S9_9BACI</name>
<dbReference type="PIRSF" id="PIRSF016636">
    <property type="entry name" value="AlgI_DltB"/>
    <property type="match status" value="1"/>
</dbReference>
<keyword evidence="12" id="KW-1185">Reference proteome</keyword>
<comment type="caution">
    <text evidence="11">The sequence shown here is derived from an EMBL/GenBank/DDBJ whole genome shotgun (WGS) entry which is preliminary data.</text>
</comment>
<dbReference type="InterPro" id="IPR028362">
    <property type="entry name" value="AlgI"/>
</dbReference>
<dbReference type="EMBL" id="JOTN01000001">
    <property type="protein sequence ID" value="KEK21551.1"/>
    <property type="molecule type" value="Genomic_DNA"/>
</dbReference>
<evidence type="ECO:0000256" key="8">
    <source>
        <dbReference type="ARBA" id="ARBA00023315"/>
    </source>
</evidence>
<dbReference type="InterPro" id="IPR004299">
    <property type="entry name" value="MBOAT_fam"/>
</dbReference>